<dbReference type="InterPro" id="IPR006982">
    <property type="entry name" value="Glu_synth_centr_N"/>
</dbReference>
<evidence type="ECO:0000259" key="18">
    <source>
        <dbReference type="PROSITE" id="PS51278"/>
    </source>
</evidence>
<dbReference type="PANTHER" id="PTHR11938:SF133">
    <property type="entry name" value="GLUTAMATE SYNTHASE (NADH)"/>
    <property type="match status" value="1"/>
</dbReference>
<keyword evidence="9" id="KW-0274">FAD</keyword>
<dbReference type="GO" id="GO:0015930">
    <property type="term" value="F:glutamate synthase activity"/>
    <property type="evidence" value="ECO:0007669"/>
    <property type="project" value="InterPro"/>
</dbReference>
<sequence length="1522" mass="166680">MQETMNTSNAAGESAPAGLYDPANDHDSCGIGLIVKIDGRPLHSIVENGLKILINLEHRGATGGDKSTGDGAGMLLQLPDAFFRRIMNTGLITLPSQNDYATAMVFMPANKDCARLCKNAFETAVNNGGMSIISWREVPVNDTCLGNLAKSTMPSIKQCFIKRGAADPDRFEQKLYGIRRNIEKTVTTITQYDTSQFYIASMSAKTIIYKGLFTGTQLSSFYSDLSDPDFASSFALVHQRYSTNTLPTWNLAQPFRFVAHNGEINTLRGNINRMKAREATLKSDVIGPELTEILPVIDERGSDSAIFDNVLELLITAGRSIPHAMMMMIPEPWGTKFHISQDKRAFYEYHSTIMEPWDGPAAMVFADGRYVGAMLDRNGLRPARWTSTREGVVVMASETGVLDFPGDKILSRGKLQPGRMFLIDLAQKRIISDNEIKAKICRQSPYRHWVKDNWIDLRGLFAPSEIPPENPEMLIRKQVAFGYTEDELKAVVGPMATYGQEPVGSMGDDAALAVLSNRPQLLFSYFKQLFAQVTNPPIDPLREELVMSLMSYVGRERNLLEETPEHCRRLKLHHPILTPEDMARLRTANHPEIVCRNLDALFPAKGGGAELETALHAMFAQAEKYIAEGATLLVITDARMDQSSAAIPVLLATSGLHHHLIRKGLRPAVGLIVETGEAREVMHFALLTGYGANAICPHVAFSTIRALAETKALEKELSPNDANDLYISAIKKGLLKTFSRMGISTLRSYFGAQIFEIVGISTAVVNEYFCNTASRVEGISLHEIAMEVCARHARAFPETRLTPKNLGISGTYALRKEGEKHLWTPETIYLLQHATRANDYAVFKQYSQRINDQSGAHVTLRSLFTFKPTAPVPIDQVEPVESLIKRFVASAMSLGSLSKEAHETIAIALNRAGGRSNSGEGGEAPERYATLPNGDSMRSRVKQVASARFGVTTDYLIHADELQIKIAQGAKPGEGGQLPGHKVSAEIARVRHTTPGVTLISPPPHHDIYSIEDLAQLIYDLKCVNPKAMVSVKLVSEVGVGTIAAGVAKAKADIVLISGHDGGTGASPLTSIKYAGLPWELGLAETQHALIANQLRDKIRVQTDGQLKTGRDLAVAALLGAEEFGFGTTLLVTLGCVMLRKCHLNTCVMGVATQDPALRARFKGKPEYVERFLIFMASELREYMARLGFTRLEDMIGRADLLTMEKDIPHLKARTLNFDKLLHLANQGPRTCTVGREAGLESALDNTIIRLSQSALEKKEQVNIALPVRNIHRSVGAMLSGDIVRTYGPAGLPPDTIRLFLKGSAGQSLGAFLAPGVTIHVEGDANDYLGKSMSGGLIIIDTPKDASFLPHENVILGNTALYGATGGEVFIHGIAGERFAVRNSGAQAVLEGLGDHGCEYMTGGTVVVLGQTGNNFAAGMSGGVAYVYDESQLFDTRCNLDMVDIESVWLDEDKKFLRVRIETYFKHTGSLRAKMILENWETHIPLFVKVIPIEYRASLARMKLAEHKDDETVSATEEVFHG</sequence>
<evidence type="ECO:0000256" key="6">
    <source>
        <dbReference type="ARBA" id="ARBA00022630"/>
    </source>
</evidence>
<keyword evidence="11" id="KW-0560">Oxidoreductase</keyword>
<dbReference type="FunFam" id="3.60.20.10:FF:000001">
    <property type="entry name" value="Glutamate synthase, large subunit"/>
    <property type="match status" value="1"/>
</dbReference>
<dbReference type="InterPro" id="IPR002932">
    <property type="entry name" value="Glu_synthdom"/>
</dbReference>
<comment type="caution">
    <text evidence="19">The sequence shown here is derived from an EMBL/GenBank/DDBJ whole genome shotgun (WGS) entry which is preliminary data.</text>
</comment>
<dbReference type="InterPro" id="IPR002489">
    <property type="entry name" value="Glu_synth_asu_C"/>
</dbReference>
<dbReference type="GO" id="GO:0006537">
    <property type="term" value="P:glutamate biosynthetic process"/>
    <property type="evidence" value="ECO:0007669"/>
    <property type="project" value="UniProtKB-KW"/>
</dbReference>
<evidence type="ECO:0000256" key="13">
    <source>
        <dbReference type="ARBA" id="ARBA00023014"/>
    </source>
</evidence>
<evidence type="ECO:0000256" key="17">
    <source>
        <dbReference type="SAM" id="MobiDB-lite"/>
    </source>
</evidence>
<keyword evidence="5" id="KW-0028">Amino-acid biosynthesis</keyword>
<dbReference type="Gene3D" id="3.20.20.70">
    <property type="entry name" value="Aldolase class I"/>
    <property type="match status" value="2"/>
</dbReference>
<evidence type="ECO:0000256" key="10">
    <source>
        <dbReference type="ARBA" id="ARBA00022962"/>
    </source>
</evidence>
<proteinExistence type="inferred from homology"/>
<reference evidence="19 20" key="1">
    <citation type="journal article" date="2016" name="Nat. Commun.">
        <title>Thousands of microbial genomes shed light on interconnected biogeochemical processes in an aquifer system.</title>
        <authorList>
            <person name="Anantharaman K."/>
            <person name="Brown C.T."/>
            <person name="Hug L.A."/>
            <person name="Sharon I."/>
            <person name="Castelle C.J."/>
            <person name="Probst A.J."/>
            <person name="Thomas B.C."/>
            <person name="Singh A."/>
            <person name="Wilkins M.J."/>
            <person name="Karaoz U."/>
            <person name="Brodie E.L."/>
            <person name="Williams K.H."/>
            <person name="Hubbard S.S."/>
            <person name="Banfield J.F."/>
        </authorList>
    </citation>
    <scope>NUCLEOTIDE SEQUENCE [LARGE SCALE GENOMIC DNA]</scope>
</reference>
<dbReference type="GO" id="GO:0046872">
    <property type="term" value="F:metal ion binding"/>
    <property type="evidence" value="ECO:0007669"/>
    <property type="project" value="UniProtKB-KW"/>
</dbReference>
<evidence type="ECO:0000256" key="11">
    <source>
        <dbReference type="ARBA" id="ARBA00023002"/>
    </source>
</evidence>
<dbReference type="Pfam" id="PF00310">
    <property type="entry name" value="GATase_2"/>
    <property type="match status" value="1"/>
</dbReference>
<gene>
    <name evidence="19" type="ORF">A2519_06675</name>
</gene>
<accession>A0A1F7F8J9</accession>
<keyword evidence="15" id="KW-0003">3Fe-4S</keyword>
<dbReference type="FunFam" id="2.160.20.60:FF:000001">
    <property type="entry name" value="Glutamate synthase, large subunit"/>
    <property type="match status" value="1"/>
</dbReference>
<evidence type="ECO:0000256" key="16">
    <source>
        <dbReference type="ARBA" id="ARBA00029440"/>
    </source>
</evidence>
<evidence type="ECO:0000256" key="2">
    <source>
        <dbReference type="ARBA" id="ARBA00001927"/>
    </source>
</evidence>
<dbReference type="InterPro" id="IPR013785">
    <property type="entry name" value="Aldolase_TIM"/>
</dbReference>
<comment type="similarity">
    <text evidence="4">Belongs to the glutamate synthase family.</text>
</comment>
<keyword evidence="13" id="KW-0411">Iron-sulfur</keyword>
<dbReference type="InterPro" id="IPR017932">
    <property type="entry name" value="GATase_2_dom"/>
</dbReference>
<evidence type="ECO:0000256" key="3">
    <source>
        <dbReference type="ARBA" id="ARBA00001974"/>
    </source>
</evidence>
<evidence type="ECO:0000313" key="20">
    <source>
        <dbReference type="Proteomes" id="UP000179243"/>
    </source>
</evidence>
<dbReference type="GO" id="GO:0019676">
    <property type="term" value="P:ammonia assimilation cycle"/>
    <property type="evidence" value="ECO:0007669"/>
    <property type="project" value="TreeGrafter"/>
</dbReference>
<dbReference type="CDD" id="cd02808">
    <property type="entry name" value="GltS_FMN"/>
    <property type="match status" value="1"/>
</dbReference>
<keyword evidence="6" id="KW-0285">Flavoprotein</keyword>
<comment type="pathway">
    <text evidence="16">Amino-acid biosynthesis.</text>
</comment>
<keyword evidence="14" id="KW-0314">Glutamate biosynthesis</keyword>
<dbReference type="InterPro" id="IPR029055">
    <property type="entry name" value="Ntn_hydrolases_N"/>
</dbReference>
<feature type="domain" description="Glutamine amidotransferase type-2" evidence="18">
    <location>
        <begin position="29"/>
        <end position="426"/>
    </location>
</feature>
<keyword evidence="7" id="KW-0288">FMN</keyword>
<dbReference type="SUPFAM" id="SSF69336">
    <property type="entry name" value="Alpha subunit of glutamate synthase, C-terminal domain"/>
    <property type="match status" value="1"/>
</dbReference>
<dbReference type="CDD" id="cd00982">
    <property type="entry name" value="gltB_C"/>
    <property type="match status" value="1"/>
</dbReference>
<keyword evidence="12" id="KW-0408">Iron</keyword>
<evidence type="ECO:0000256" key="12">
    <source>
        <dbReference type="ARBA" id="ARBA00023004"/>
    </source>
</evidence>
<dbReference type="GO" id="GO:0051538">
    <property type="term" value="F:3 iron, 4 sulfur cluster binding"/>
    <property type="evidence" value="ECO:0007669"/>
    <property type="project" value="UniProtKB-KW"/>
</dbReference>
<dbReference type="InterPro" id="IPR050711">
    <property type="entry name" value="ET-N_metabolism_enzyme"/>
</dbReference>
<protein>
    <submittedName>
        <fullName evidence="19">Glutamate synthase subunit alpha</fullName>
    </submittedName>
</protein>
<dbReference type="PROSITE" id="PS51278">
    <property type="entry name" value="GATASE_TYPE_2"/>
    <property type="match status" value="1"/>
</dbReference>
<keyword evidence="10" id="KW-0315">Glutamine amidotransferase</keyword>
<dbReference type="Pfam" id="PF01493">
    <property type="entry name" value="GXGXG"/>
    <property type="match status" value="1"/>
</dbReference>
<comment type="cofactor">
    <cofactor evidence="3">
        <name>FAD</name>
        <dbReference type="ChEBI" id="CHEBI:57692"/>
    </cofactor>
</comment>
<dbReference type="NCBIfam" id="NF008730">
    <property type="entry name" value="PRK11750.1"/>
    <property type="match status" value="1"/>
</dbReference>
<dbReference type="Gene3D" id="2.160.20.60">
    <property type="entry name" value="Glutamate synthase, alpha subunit, C-terminal domain"/>
    <property type="match status" value="1"/>
</dbReference>
<comment type="cofactor">
    <cofactor evidence="1">
        <name>FMN</name>
        <dbReference type="ChEBI" id="CHEBI:58210"/>
    </cofactor>
</comment>
<evidence type="ECO:0000256" key="8">
    <source>
        <dbReference type="ARBA" id="ARBA00022723"/>
    </source>
</evidence>
<evidence type="ECO:0000313" key="19">
    <source>
        <dbReference type="EMBL" id="OGK02846.1"/>
    </source>
</evidence>
<dbReference type="Pfam" id="PF04898">
    <property type="entry name" value="Glu_syn_central"/>
    <property type="match status" value="1"/>
</dbReference>
<evidence type="ECO:0000256" key="14">
    <source>
        <dbReference type="ARBA" id="ARBA00023164"/>
    </source>
</evidence>
<comment type="cofactor">
    <cofactor evidence="2">
        <name>[3Fe-4S] cluster</name>
        <dbReference type="ChEBI" id="CHEBI:21137"/>
    </cofactor>
</comment>
<evidence type="ECO:0000256" key="7">
    <source>
        <dbReference type="ARBA" id="ARBA00022643"/>
    </source>
</evidence>
<dbReference type="SUPFAM" id="SSF51395">
    <property type="entry name" value="FMN-linked oxidoreductases"/>
    <property type="match status" value="1"/>
</dbReference>
<evidence type="ECO:0000256" key="5">
    <source>
        <dbReference type="ARBA" id="ARBA00022605"/>
    </source>
</evidence>
<evidence type="ECO:0000256" key="4">
    <source>
        <dbReference type="ARBA" id="ARBA00009716"/>
    </source>
</evidence>
<evidence type="ECO:0000256" key="1">
    <source>
        <dbReference type="ARBA" id="ARBA00001917"/>
    </source>
</evidence>
<name>A0A1F7F8J9_UNCRA</name>
<evidence type="ECO:0000256" key="9">
    <source>
        <dbReference type="ARBA" id="ARBA00022827"/>
    </source>
</evidence>
<dbReference type="PANTHER" id="PTHR11938">
    <property type="entry name" value="FAD NADPH DEHYDROGENASE/OXIDOREDUCTASE"/>
    <property type="match status" value="1"/>
</dbReference>
<dbReference type="CDD" id="cd00713">
    <property type="entry name" value="GltS"/>
    <property type="match status" value="1"/>
</dbReference>
<dbReference type="Pfam" id="PF01645">
    <property type="entry name" value="Glu_synthase"/>
    <property type="match status" value="1"/>
</dbReference>
<organism evidence="19 20">
    <name type="scientific">Candidatus Raymondbacteria bacterium RIFOXYD12_FULL_49_13</name>
    <dbReference type="NCBI Taxonomy" id="1817890"/>
    <lineage>
        <taxon>Bacteria</taxon>
        <taxon>Raymondiibacteriota</taxon>
    </lineage>
</organism>
<keyword evidence="8" id="KW-0479">Metal-binding</keyword>
<dbReference type="Gene3D" id="3.60.20.10">
    <property type="entry name" value="Glutamine Phosphoribosylpyrophosphate, subunit 1, domain 1"/>
    <property type="match status" value="1"/>
</dbReference>
<dbReference type="InterPro" id="IPR036485">
    <property type="entry name" value="Glu_synth_asu_C_sf"/>
</dbReference>
<dbReference type="FunFam" id="3.20.20.70:FF:000031">
    <property type="entry name" value="Glutamate synthase 1 [NADH]"/>
    <property type="match status" value="1"/>
</dbReference>
<dbReference type="Proteomes" id="UP000179243">
    <property type="component" value="Unassembled WGS sequence"/>
</dbReference>
<dbReference type="EMBL" id="MFYX01000101">
    <property type="protein sequence ID" value="OGK02846.1"/>
    <property type="molecule type" value="Genomic_DNA"/>
</dbReference>
<dbReference type="SUPFAM" id="SSF56235">
    <property type="entry name" value="N-terminal nucleophile aminohydrolases (Ntn hydrolases)"/>
    <property type="match status" value="1"/>
</dbReference>
<feature type="region of interest" description="Disordered" evidence="17">
    <location>
        <begin position="914"/>
        <end position="934"/>
    </location>
</feature>
<evidence type="ECO:0000256" key="15">
    <source>
        <dbReference type="ARBA" id="ARBA00023291"/>
    </source>
</evidence>